<dbReference type="InterPro" id="IPR052893">
    <property type="entry name" value="TCS_response_regulator"/>
</dbReference>
<evidence type="ECO:0000256" key="1">
    <source>
        <dbReference type="PROSITE-ProRule" id="PRU00169"/>
    </source>
</evidence>
<dbReference type="eggNOG" id="COG0784">
    <property type="taxonomic scope" value="Bacteria"/>
</dbReference>
<evidence type="ECO:0000313" key="3">
    <source>
        <dbReference type="EMBL" id="KGO90675.1"/>
    </source>
</evidence>
<dbReference type="PANTHER" id="PTHR44520:SF2">
    <property type="entry name" value="RESPONSE REGULATOR RCP1"/>
    <property type="match status" value="1"/>
</dbReference>
<protein>
    <recommendedName>
        <fullName evidence="2">Response regulatory domain-containing protein</fullName>
    </recommendedName>
</protein>
<dbReference type="AlphaFoldDB" id="A0A0A2MR29"/>
<dbReference type="InterPro" id="IPR011006">
    <property type="entry name" value="CheY-like_superfamily"/>
</dbReference>
<feature type="domain" description="Response regulatory" evidence="2">
    <location>
        <begin position="6"/>
        <end position="129"/>
    </location>
</feature>
<reference evidence="3 4" key="1">
    <citation type="submission" date="2013-09" db="EMBL/GenBank/DDBJ databases">
        <authorList>
            <person name="Zeng Z."/>
            <person name="Chen C."/>
        </authorList>
    </citation>
    <scope>NUCLEOTIDE SEQUENCE [LARGE SCALE GENOMIC DNA]</scope>
    <source>
        <strain evidence="3 4">GH29-5</strain>
    </source>
</reference>
<dbReference type="OrthoDB" id="673128at2"/>
<dbReference type="PANTHER" id="PTHR44520">
    <property type="entry name" value="RESPONSE REGULATOR RCP1-RELATED"/>
    <property type="match status" value="1"/>
</dbReference>
<dbReference type="Gene3D" id="3.40.50.2300">
    <property type="match status" value="1"/>
</dbReference>
<dbReference type="InterPro" id="IPR001789">
    <property type="entry name" value="Sig_transdc_resp-reg_receiver"/>
</dbReference>
<dbReference type="EMBL" id="JRLW01000001">
    <property type="protein sequence ID" value="KGO90675.1"/>
    <property type="molecule type" value="Genomic_DNA"/>
</dbReference>
<keyword evidence="4" id="KW-1185">Reference proteome</keyword>
<feature type="modified residue" description="4-aspartylphosphate" evidence="1">
    <location>
        <position position="61"/>
    </location>
</feature>
<dbReference type="STRING" id="1121899.GCA_000430025_01014"/>
<sequence length="129" mass="14816">MKPDCSILLIEDNKIDQLVTTKLLKKTLGNLDINIVSNGREGIEWLHAHEKDFHSLIILLDIKMPVMDGFEFLTNYDTLSEEIKNGTEIFMLSSTLDSTDIERANESNYVKKLFSKPLPVQQFKEMITL</sequence>
<dbReference type="Pfam" id="PF00072">
    <property type="entry name" value="Response_reg"/>
    <property type="match status" value="1"/>
</dbReference>
<organism evidence="3 4">
    <name type="scientific">Flavobacterium suncheonense GH29-5 = DSM 17707</name>
    <dbReference type="NCBI Taxonomy" id="1121899"/>
    <lineage>
        <taxon>Bacteria</taxon>
        <taxon>Pseudomonadati</taxon>
        <taxon>Bacteroidota</taxon>
        <taxon>Flavobacteriia</taxon>
        <taxon>Flavobacteriales</taxon>
        <taxon>Flavobacteriaceae</taxon>
        <taxon>Flavobacterium</taxon>
    </lineage>
</organism>
<keyword evidence="1" id="KW-0597">Phosphoprotein</keyword>
<gene>
    <name evidence="3" type="ORF">Q764_00705</name>
</gene>
<proteinExistence type="predicted"/>
<dbReference type="SMART" id="SM00448">
    <property type="entry name" value="REC"/>
    <property type="match status" value="1"/>
</dbReference>
<evidence type="ECO:0000259" key="2">
    <source>
        <dbReference type="PROSITE" id="PS50110"/>
    </source>
</evidence>
<evidence type="ECO:0000313" key="4">
    <source>
        <dbReference type="Proteomes" id="UP000030121"/>
    </source>
</evidence>
<dbReference type="RefSeq" id="WP_026979773.1">
    <property type="nucleotide sequence ID" value="NZ_AUCZ01000004.1"/>
</dbReference>
<dbReference type="GO" id="GO:0000160">
    <property type="term" value="P:phosphorelay signal transduction system"/>
    <property type="evidence" value="ECO:0007669"/>
    <property type="project" value="InterPro"/>
</dbReference>
<dbReference type="PROSITE" id="PS50110">
    <property type="entry name" value="RESPONSE_REGULATORY"/>
    <property type="match status" value="1"/>
</dbReference>
<accession>A0A0A2MR29</accession>
<dbReference type="Proteomes" id="UP000030121">
    <property type="component" value="Unassembled WGS sequence"/>
</dbReference>
<name>A0A0A2MR29_9FLAO</name>
<dbReference type="SUPFAM" id="SSF52172">
    <property type="entry name" value="CheY-like"/>
    <property type="match status" value="1"/>
</dbReference>
<comment type="caution">
    <text evidence="3">The sequence shown here is derived from an EMBL/GenBank/DDBJ whole genome shotgun (WGS) entry which is preliminary data.</text>
</comment>